<evidence type="ECO:0000256" key="5">
    <source>
        <dbReference type="ARBA" id="ARBA00022695"/>
    </source>
</evidence>
<dbReference type="InterPro" id="IPR004013">
    <property type="entry name" value="PHP_dom"/>
</dbReference>
<protein>
    <recommendedName>
        <fullName evidence="12">DNA polymerase III PolC-type</fullName>
        <shortName evidence="12">PolIII</shortName>
        <ecNumber evidence="12">2.7.7.7</ecNumber>
    </recommendedName>
</protein>
<evidence type="ECO:0000256" key="7">
    <source>
        <dbReference type="ARBA" id="ARBA00022722"/>
    </source>
</evidence>
<comment type="subcellular location">
    <subcellularLocation>
        <location evidence="2 12">Cytoplasm</location>
    </subcellularLocation>
</comment>
<dbReference type="SUPFAM" id="SSF53098">
    <property type="entry name" value="Ribonuclease H-like"/>
    <property type="match status" value="1"/>
</dbReference>
<keyword evidence="4 12" id="KW-0808">Transferase</keyword>
<dbReference type="InterPro" id="IPR036397">
    <property type="entry name" value="RNaseH_sf"/>
</dbReference>
<dbReference type="InterPro" id="IPR011708">
    <property type="entry name" value="DNA_pol3_alpha_NTPase_dom"/>
</dbReference>
<evidence type="ECO:0000256" key="13">
    <source>
        <dbReference type="SAM" id="Coils"/>
    </source>
</evidence>
<dbReference type="HAMAP" id="MF_00356">
    <property type="entry name" value="DNApol_PolC"/>
    <property type="match status" value="1"/>
</dbReference>
<dbReference type="Pfam" id="PF07733">
    <property type="entry name" value="DNA_pol3_alpha"/>
    <property type="match status" value="2"/>
</dbReference>
<dbReference type="InterPro" id="IPR044923">
    <property type="entry name" value="PolC_middle_finger_sf"/>
</dbReference>
<evidence type="ECO:0000259" key="14">
    <source>
        <dbReference type="SMART" id="SM00479"/>
    </source>
</evidence>
<evidence type="ECO:0000256" key="12">
    <source>
        <dbReference type="HAMAP-Rule" id="MF_00356"/>
    </source>
</evidence>
<dbReference type="Pfam" id="PF02811">
    <property type="entry name" value="PHP"/>
    <property type="match status" value="1"/>
</dbReference>
<evidence type="ECO:0000256" key="9">
    <source>
        <dbReference type="ARBA" id="ARBA00022839"/>
    </source>
</evidence>
<keyword evidence="7 12" id="KW-0540">Nuclease</keyword>
<keyword evidence="10 12" id="KW-0239">DNA-directed DNA polymerase</keyword>
<dbReference type="RefSeq" id="WP_258210981.1">
    <property type="nucleotide sequence ID" value="NZ_CP102734.1"/>
</dbReference>
<keyword evidence="13" id="KW-0175">Coiled coil</keyword>
<dbReference type="Gene3D" id="6.10.140.1510">
    <property type="match status" value="1"/>
</dbReference>
<evidence type="ECO:0000256" key="6">
    <source>
        <dbReference type="ARBA" id="ARBA00022705"/>
    </source>
</evidence>
<dbReference type="EC" id="2.7.7.7" evidence="12"/>
<dbReference type="InterPro" id="IPR006054">
    <property type="entry name" value="DnaQ"/>
</dbReference>
<feature type="coiled-coil region" evidence="13">
    <location>
        <begin position="157"/>
        <end position="184"/>
    </location>
</feature>
<dbReference type="Pfam" id="PF01336">
    <property type="entry name" value="tRNA_anti-codon"/>
    <property type="match status" value="1"/>
</dbReference>
<feature type="domain" description="Exonuclease" evidence="14">
    <location>
        <begin position="399"/>
        <end position="567"/>
    </location>
</feature>
<dbReference type="InterPro" id="IPR003141">
    <property type="entry name" value="Pol/His_phosphatase_N"/>
</dbReference>
<feature type="domain" description="Polymerase/histidinol phosphatase N-terminal" evidence="15">
    <location>
        <begin position="314"/>
        <end position="381"/>
    </location>
</feature>
<dbReference type="EMBL" id="CP102734">
    <property type="protein sequence ID" value="UVD81807.1"/>
    <property type="molecule type" value="Genomic_DNA"/>
</dbReference>
<dbReference type="CDD" id="cd04484">
    <property type="entry name" value="polC_OBF"/>
    <property type="match status" value="1"/>
</dbReference>
<dbReference type="Gene3D" id="3.30.1900.20">
    <property type="match status" value="2"/>
</dbReference>
<evidence type="ECO:0000256" key="2">
    <source>
        <dbReference type="ARBA" id="ARBA00004496"/>
    </source>
</evidence>
<dbReference type="Gene3D" id="2.40.50.140">
    <property type="entry name" value="Nucleic acid-binding proteins"/>
    <property type="match status" value="1"/>
</dbReference>
<dbReference type="NCBIfam" id="NF001688">
    <property type="entry name" value="PRK00448.1"/>
    <property type="match status" value="1"/>
</dbReference>
<evidence type="ECO:0000256" key="8">
    <source>
        <dbReference type="ARBA" id="ARBA00022801"/>
    </source>
</evidence>
<dbReference type="PANTHER" id="PTHR32294:SF5">
    <property type="entry name" value="DNA POLYMERASE III POLC-TYPE"/>
    <property type="match status" value="1"/>
</dbReference>
<comment type="similarity">
    <text evidence="12">Belongs to the DNA polymerase type-C family. PolC subfamily.</text>
</comment>
<keyword evidence="17" id="KW-1185">Reference proteome</keyword>
<evidence type="ECO:0000313" key="16">
    <source>
        <dbReference type="EMBL" id="UVD81807.1"/>
    </source>
</evidence>
<dbReference type="InterPro" id="IPR006308">
    <property type="entry name" value="Pol_III_a_PolC-type_gram_pos"/>
</dbReference>
<dbReference type="SUPFAM" id="SSF89550">
    <property type="entry name" value="PHP domain-like"/>
    <property type="match status" value="1"/>
</dbReference>
<dbReference type="SMART" id="SM00479">
    <property type="entry name" value="EXOIII"/>
    <property type="match status" value="1"/>
</dbReference>
<evidence type="ECO:0000313" key="17">
    <source>
        <dbReference type="Proteomes" id="UP001059252"/>
    </source>
</evidence>
<proteinExistence type="inferred from homology"/>
<dbReference type="Gene3D" id="3.30.420.10">
    <property type="entry name" value="Ribonuclease H-like superfamily/Ribonuclease H"/>
    <property type="match status" value="1"/>
</dbReference>
<dbReference type="InterPro" id="IPR016195">
    <property type="entry name" value="Pol/histidinol_Pase-like"/>
</dbReference>
<dbReference type="Pfam" id="PF00929">
    <property type="entry name" value="RNase_T"/>
    <property type="match status" value="1"/>
</dbReference>
<dbReference type="CDD" id="cd06127">
    <property type="entry name" value="DEDDh"/>
    <property type="match status" value="1"/>
</dbReference>
<dbReference type="SMART" id="SM00481">
    <property type="entry name" value="POLIIIAc"/>
    <property type="match status" value="1"/>
</dbReference>
<keyword evidence="8 12" id="KW-0378">Hydrolase</keyword>
<dbReference type="SUPFAM" id="SSF81585">
    <property type="entry name" value="PsbU/PolX domain-like"/>
    <property type="match status" value="1"/>
</dbReference>
<dbReference type="GO" id="GO:0003887">
    <property type="term" value="F:DNA-directed DNA polymerase activity"/>
    <property type="evidence" value="ECO:0007669"/>
    <property type="project" value="UniProtKB-EC"/>
</dbReference>
<dbReference type="InterPro" id="IPR004805">
    <property type="entry name" value="DnaE2/DnaE/PolC"/>
</dbReference>
<evidence type="ECO:0000256" key="4">
    <source>
        <dbReference type="ARBA" id="ARBA00022679"/>
    </source>
</evidence>
<dbReference type="InterPro" id="IPR004365">
    <property type="entry name" value="NA-bd_OB_tRNA"/>
</dbReference>
<dbReference type="InterPro" id="IPR040982">
    <property type="entry name" value="DNA_pol3_finger"/>
</dbReference>
<dbReference type="NCBIfam" id="TIGR00573">
    <property type="entry name" value="dnaq"/>
    <property type="match status" value="1"/>
</dbReference>
<reference evidence="16" key="1">
    <citation type="submission" date="2022-08" db="EMBL/GenBank/DDBJ databases">
        <title>Complete genome of Mycoplasma iguanae type strain 2327.</title>
        <authorList>
            <person name="Spergser J."/>
        </authorList>
    </citation>
    <scope>NUCLEOTIDE SEQUENCE</scope>
    <source>
        <strain evidence="16">2327</strain>
    </source>
</reference>
<dbReference type="InterPro" id="IPR013520">
    <property type="entry name" value="Ribonucl_H"/>
</dbReference>
<keyword evidence="9 12" id="KW-0269">Exonuclease</keyword>
<dbReference type="Gene3D" id="1.10.150.870">
    <property type="match status" value="1"/>
</dbReference>
<accession>A0ABY5RBT5</accession>
<dbReference type="Proteomes" id="UP001059252">
    <property type="component" value="Chromosome"/>
</dbReference>
<name>A0ABY5RBT5_9MOLU</name>
<dbReference type="PANTHER" id="PTHR32294">
    <property type="entry name" value="DNA POLYMERASE III SUBUNIT ALPHA"/>
    <property type="match status" value="1"/>
</dbReference>
<gene>
    <name evidence="12" type="primary">polC</name>
    <name evidence="16" type="ORF">NV226_00615</name>
</gene>
<sequence length="1432" mass="165258">MTNSFLKFCKYIDFIPPTNWEQNQILDVKKDINGNFFVIVAFYVMPEIKDFEKFLESAQISDKNFIIEWRFQNQFCEYDLLLQYFNYLMKKDQIIDLEFTRKMVEIQLNEDNVYCFFFHNKNLWEEISDKLEAIFLSFKNFGLDKIKVDFKFNFAKYQKIENKQKEKERKIEKQQEIFEFHQKNNNKNLISDFGYSNKKVFVPLSINKCFKSFEKMVSIEGEIFKKDIIQTKSGMWIFIFSISDFSNAITVKLFCKKEERKAQINEFKTGDSILVNGELNYDEYLKEKTVVANSISKIESIQKAREDNATHKRLELSVRTKMSAMDGITTPEDYLKVAEQMGHKALAIVDTNSVQSFPEFFHLSKKSSVKPIYGASFSILEKENNVILNYQNFKLEDQKYVIFDLETTGLSARFNEIIEFGAAVIIGGKVVHQHQFFIKPQQPIPADITDITHITNEMVANAIDQATGIKKIVEILKDSVIIAHNAKFDLSFIEEKMAEFNLEKTKFITIDTLNLARILLPSMKKFTLKDVAKHYSINYDSEVAHRADYDANILAHVWLAILRDLKIKNIFDAEQLKNLQEKNFYKKQYPYEITVLAKNQAGLKELFKLISLASTENLQDEPRLFFEDLPKSENLLYGSSTLNSRLIDHLFYGTKEKLYHEISQYDYIEIPPLQDFLHMFNRGLNKTEIEKALKDLILEAKKQQKLVVAVSDARYINAEEKFLHEIYISSKGLGGVNHYLYKYNETNPVYPTQNYLTTDEMKAQFSFLIDPDLIDEIVVDNPNKIADAIDDNIIVIKEGLFPPVFDNSKENLEKLVWDNAKKMYGDPLPEIVHARLERELEPILKYGFDVVYWLSYKLVAKSLSDGYIVGSRGSVGSSLVATVAGITEVNPLVPHYICKQCYFSEFFINSEYSSGFDLPDKNCPKCDIIMDKDGQTIPFEAFLGLEADKVPDIDLNFSGDYQAKVHDEIRNLFGENHTFRSGTISTNAEKTAFGYVKKYEEMTGKEFSNSFLNFLSTKLSKVKRTSGQHPGGIIVVPKEYDIEDFTPVNFPANDASSSWKTTHFDYKAIHDNLLKLDILGHVNPTAIKMLEDLTGVKVDQIPKSDEKIISLFSSLDALGIKPEDVSGETTAAQGIPEFGTSFVRQMLKSAKVTSFADLVSISGLSHGENVWKNNAEDLITKENKQFKDIVSCRDDIMEYLVRKGFDKRFSFDIMEQVRKGKSISKEQETMLQEKAVPQWYIDSMKKIKYMFPKAHAVAYVIMAWRIGFYKIYYPLAYYATYFSTRSDVFDIETLIAGKQAISEKLKDFTSRKFKKDSLLKLSTKEENLIPVFAIAEEMYARGFKIENIQIGKSKVKEWIINYENNSLIPPYITLDGLGETQAQSIVDALKEGDFLSIEDFVRRTTINQTLISKMRELNIFSELDETNQMTLF</sequence>
<dbReference type="NCBIfam" id="TIGR01405">
    <property type="entry name" value="polC_Gram_pos"/>
    <property type="match status" value="1"/>
</dbReference>
<keyword evidence="5 12" id="KW-0548">Nucleotidyltransferase</keyword>
<keyword evidence="3 12" id="KW-0963">Cytoplasm</keyword>
<comment type="catalytic activity">
    <reaction evidence="11 12">
        <text>DNA(n) + a 2'-deoxyribonucleoside 5'-triphosphate = DNA(n+1) + diphosphate</text>
        <dbReference type="Rhea" id="RHEA:22508"/>
        <dbReference type="Rhea" id="RHEA-COMP:17339"/>
        <dbReference type="Rhea" id="RHEA-COMP:17340"/>
        <dbReference type="ChEBI" id="CHEBI:33019"/>
        <dbReference type="ChEBI" id="CHEBI:61560"/>
        <dbReference type="ChEBI" id="CHEBI:173112"/>
        <dbReference type="EC" id="2.7.7.7"/>
    </reaction>
</comment>
<dbReference type="InterPro" id="IPR029460">
    <property type="entry name" value="DNAPol_HHH"/>
</dbReference>
<organism evidence="16 17">
    <name type="scientific">Mycoplasma iguanae</name>
    <dbReference type="NCBI Taxonomy" id="292461"/>
    <lineage>
        <taxon>Bacteria</taxon>
        <taxon>Bacillati</taxon>
        <taxon>Mycoplasmatota</taxon>
        <taxon>Mollicutes</taxon>
        <taxon>Mycoplasmataceae</taxon>
        <taxon>Mycoplasma</taxon>
    </lineage>
</organism>
<dbReference type="Gene3D" id="3.20.20.140">
    <property type="entry name" value="Metal-dependent hydrolases"/>
    <property type="match status" value="2"/>
</dbReference>
<evidence type="ECO:0000256" key="1">
    <source>
        <dbReference type="ARBA" id="ARBA00003452"/>
    </source>
</evidence>
<evidence type="ECO:0000256" key="11">
    <source>
        <dbReference type="ARBA" id="ARBA00049244"/>
    </source>
</evidence>
<keyword evidence="6 12" id="KW-0235">DNA replication</keyword>
<evidence type="ECO:0000256" key="3">
    <source>
        <dbReference type="ARBA" id="ARBA00022490"/>
    </source>
</evidence>
<dbReference type="InterPro" id="IPR012337">
    <property type="entry name" value="RNaseH-like_sf"/>
</dbReference>
<evidence type="ECO:0000256" key="10">
    <source>
        <dbReference type="ARBA" id="ARBA00022932"/>
    </source>
</evidence>
<comment type="function">
    <text evidence="1 12">Required for replicative DNA synthesis. This DNA polymerase also exhibits 3' to 5' exonuclease activity.</text>
</comment>
<evidence type="ECO:0000259" key="15">
    <source>
        <dbReference type="SMART" id="SM00481"/>
    </source>
</evidence>
<dbReference type="InterPro" id="IPR012340">
    <property type="entry name" value="NA-bd_OB-fold"/>
</dbReference>
<dbReference type="Gene3D" id="1.10.150.700">
    <property type="entry name" value="PolC, middle finger domain"/>
    <property type="match status" value="1"/>
</dbReference>
<dbReference type="Pfam" id="PF14579">
    <property type="entry name" value="HHH_6"/>
    <property type="match status" value="1"/>
</dbReference>
<dbReference type="Pfam" id="PF17657">
    <property type="entry name" value="DNA_pol3_finger"/>
    <property type="match status" value="1"/>
</dbReference>